<evidence type="ECO:0000313" key="2">
    <source>
        <dbReference type="EMBL" id="NOU86670.1"/>
    </source>
</evidence>
<keyword evidence="3" id="KW-1185">Reference proteome</keyword>
<keyword evidence="1" id="KW-0812">Transmembrane</keyword>
<protein>
    <submittedName>
        <fullName evidence="2">Uncharacterized protein</fullName>
    </submittedName>
</protein>
<organism evidence="2 3">
    <name type="scientific">Paenibacillus germinis</name>
    <dbReference type="NCBI Taxonomy" id="2654979"/>
    <lineage>
        <taxon>Bacteria</taxon>
        <taxon>Bacillati</taxon>
        <taxon>Bacillota</taxon>
        <taxon>Bacilli</taxon>
        <taxon>Bacillales</taxon>
        <taxon>Paenibacillaceae</taxon>
        <taxon>Paenibacillus</taxon>
    </lineage>
</organism>
<dbReference type="EMBL" id="WHOC01000069">
    <property type="protein sequence ID" value="NOU86670.1"/>
    <property type="molecule type" value="Genomic_DNA"/>
</dbReference>
<gene>
    <name evidence="2" type="ORF">GC102_12920</name>
</gene>
<accession>A0ABX1YZU8</accession>
<keyword evidence="1" id="KW-1133">Transmembrane helix</keyword>
<keyword evidence="1" id="KW-0472">Membrane</keyword>
<proteinExistence type="predicted"/>
<feature type="transmembrane region" description="Helical" evidence="1">
    <location>
        <begin position="51"/>
        <end position="74"/>
    </location>
</feature>
<name>A0ABX1YZU8_9BACL</name>
<feature type="transmembrane region" description="Helical" evidence="1">
    <location>
        <begin position="12"/>
        <end position="39"/>
    </location>
</feature>
<evidence type="ECO:0000256" key="1">
    <source>
        <dbReference type="SAM" id="Phobius"/>
    </source>
</evidence>
<sequence length="119" mass="13345">MTLRLEAPSTSIASLILSIISSLETLVIPFFPSLALVLFINSLFTISSSTISISISFFGISFFTTTFFTVSFFTIPFFDITFFGITFSPPISPILYLMLMREMTIGYITTRMIYNPTSQ</sequence>
<reference evidence="2 3" key="1">
    <citation type="submission" date="2019-10" db="EMBL/GenBank/DDBJ databases">
        <title>Description of Paenibacillus choica sp. nov.</title>
        <authorList>
            <person name="Carlier A."/>
            <person name="Qi S."/>
        </authorList>
    </citation>
    <scope>NUCLEOTIDE SEQUENCE [LARGE SCALE GENOMIC DNA]</scope>
    <source>
        <strain evidence="2 3">LMG 31460</strain>
    </source>
</reference>
<dbReference type="Proteomes" id="UP000658690">
    <property type="component" value="Unassembled WGS sequence"/>
</dbReference>
<comment type="caution">
    <text evidence="2">The sequence shown here is derived from an EMBL/GenBank/DDBJ whole genome shotgun (WGS) entry which is preliminary data.</text>
</comment>
<feature type="transmembrane region" description="Helical" evidence="1">
    <location>
        <begin position="80"/>
        <end position="99"/>
    </location>
</feature>
<evidence type="ECO:0000313" key="3">
    <source>
        <dbReference type="Proteomes" id="UP000658690"/>
    </source>
</evidence>